<dbReference type="Gene3D" id="3.30.565.10">
    <property type="entry name" value="Histidine kinase-like ATPase, C-terminal domain"/>
    <property type="match status" value="1"/>
</dbReference>
<organism evidence="1 2">
    <name type="scientific">Solirubrobacter deserti</name>
    <dbReference type="NCBI Taxonomy" id="2282478"/>
    <lineage>
        <taxon>Bacteria</taxon>
        <taxon>Bacillati</taxon>
        <taxon>Actinomycetota</taxon>
        <taxon>Thermoleophilia</taxon>
        <taxon>Solirubrobacterales</taxon>
        <taxon>Solirubrobacteraceae</taxon>
        <taxon>Solirubrobacter</taxon>
    </lineage>
</organism>
<name>A0ABT4RKV3_9ACTN</name>
<gene>
    <name evidence="1" type="ORF">OJ962_16770</name>
</gene>
<evidence type="ECO:0000313" key="2">
    <source>
        <dbReference type="Proteomes" id="UP001147700"/>
    </source>
</evidence>
<comment type="caution">
    <text evidence="1">The sequence shown here is derived from an EMBL/GenBank/DDBJ whole genome shotgun (WGS) entry which is preliminary data.</text>
</comment>
<keyword evidence="2" id="KW-1185">Reference proteome</keyword>
<sequence>MTASNDTAFGSLRAEQWTSQWYRALQSAEVNAGVDLRAEAGQSVFSLLLAISVAAHRGRDGLPVELRLPREPAGLDQLRRWNFQSVCELATGRSLRRLVAPVDHALFGTPAPERPAAKVASGVSAFIDELERDAFFGLTAYRLYERGALTRMIRSEWERWRHPLVARLVRPVTADIARDVARVLVHELLANVIQHPDATMAVVGTSVDSSPAGELRLVIAVWDDGDSVVDTLSKIPVDQLRATDADDWAADITDEFIVDARGWTPAATYIPANWVPPAGAQGGDLLLSALLPGISRKHVSDDFPQVDRPEPVAWESRRGFGLHALYRSAINAFGGTVSVRTSDFWLRLSAGEKAFQYRADIDRVDEPLFGNLVSVELPLTPARL</sequence>
<protein>
    <recommendedName>
        <fullName evidence="3">ATP-binding protein</fullName>
    </recommendedName>
</protein>
<evidence type="ECO:0000313" key="1">
    <source>
        <dbReference type="EMBL" id="MDA0139157.1"/>
    </source>
</evidence>
<reference evidence="1" key="1">
    <citation type="submission" date="2022-10" db="EMBL/GenBank/DDBJ databases">
        <title>The WGS of Solirubrobacter sp. CPCC 204708.</title>
        <authorList>
            <person name="Jiang Z."/>
        </authorList>
    </citation>
    <scope>NUCLEOTIDE SEQUENCE</scope>
    <source>
        <strain evidence="1">CPCC 204708</strain>
    </source>
</reference>
<dbReference type="InterPro" id="IPR036890">
    <property type="entry name" value="HATPase_C_sf"/>
</dbReference>
<dbReference type="EMBL" id="JAPCID010000022">
    <property type="protein sequence ID" value="MDA0139157.1"/>
    <property type="molecule type" value="Genomic_DNA"/>
</dbReference>
<proteinExistence type="predicted"/>
<dbReference type="Proteomes" id="UP001147700">
    <property type="component" value="Unassembled WGS sequence"/>
</dbReference>
<dbReference type="RefSeq" id="WP_202956685.1">
    <property type="nucleotide sequence ID" value="NZ_JAPCID010000022.1"/>
</dbReference>
<evidence type="ECO:0008006" key="3">
    <source>
        <dbReference type="Google" id="ProtNLM"/>
    </source>
</evidence>
<accession>A0ABT4RKV3</accession>